<dbReference type="InterPro" id="IPR032710">
    <property type="entry name" value="NTF2-like_dom_sf"/>
</dbReference>
<dbReference type="KEGG" id="apac:S7S_01065"/>
<dbReference type="STRING" id="391936.S7S_01065"/>
<organism evidence="2 3">
    <name type="scientific">Isoalcanivorax pacificus W11-5</name>
    <dbReference type="NCBI Taxonomy" id="391936"/>
    <lineage>
        <taxon>Bacteria</taxon>
        <taxon>Pseudomonadati</taxon>
        <taxon>Pseudomonadota</taxon>
        <taxon>Gammaproteobacteria</taxon>
        <taxon>Oceanospirillales</taxon>
        <taxon>Alcanivoracaceae</taxon>
        <taxon>Isoalcanivorax</taxon>
    </lineage>
</organism>
<evidence type="ECO:0000313" key="2">
    <source>
        <dbReference type="EMBL" id="AJD46637.1"/>
    </source>
</evidence>
<reference evidence="2 3" key="1">
    <citation type="journal article" date="2012" name="J. Bacteriol.">
        <title>Genome sequence of an alkane-degrading bacterium, Alcanivorax pacificus type strain W11-5, isolated from deep sea sediment.</title>
        <authorList>
            <person name="Lai Q."/>
            <person name="Shao Z."/>
        </authorList>
    </citation>
    <scope>NUCLEOTIDE SEQUENCE [LARGE SCALE GENOMIC DNA]</scope>
    <source>
        <strain evidence="2 3">W11-5</strain>
    </source>
</reference>
<feature type="domain" description="SnoaL-like" evidence="1">
    <location>
        <begin position="10"/>
        <end position="133"/>
    </location>
</feature>
<dbReference type="Pfam" id="PF13474">
    <property type="entry name" value="SnoaL_3"/>
    <property type="match status" value="1"/>
</dbReference>
<keyword evidence="3" id="KW-1185">Reference proteome</keyword>
<protein>
    <recommendedName>
        <fullName evidence="1">SnoaL-like domain-containing protein</fullName>
    </recommendedName>
</protein>
<dbReference type="Proteomes" id="UP000006764">
    <property type="component" value="Chromosome"/>
</dbReference>
<dbReference type="OrthoDB" id="8375282at2"/>
<dbReference type="InterPro" id="IPR037401">
    <property type="entry name" value="SnoaL-like"/>
</dbReference>
<accession>A0A0B4XJN8</accession>
<dbReference type="Gene3D" id="3.10.450.50">
    <property type="match status" value="1"/>
</dbReference>
<dbReference type="AlphaFoldDB" id="A0A0B4XJN8"/>
<proteinExistence type="predicted"/>
<dbReference type="EMBL" id="CP004387">
    <property type="protein sequence ID" value="AJD46637.1"/>
    <property type="molecule type" value="Genomic_DNA"/>
</dbReference>
<evidence type="ECO:0000259" key="1">
    <source>
        <dbReference type="Pfam" id="PF13474"/>
    </source>
</evidence>
<gene>
    <name evidence="2" type="ORF">S7S_01065</name>
</gene>
<name>A0A0B4XJN8_9GAMM</name>
<dbReference type="RefSeq" id="WP_008736117.1">
    <property type="nucleotide sequence ID" value="NZ_CP004387.1"/>
</dbReference>
<dbReference type="HOGENOM" id="CLU_1850923_0_0_6"/>
<evidence type="ECO:0000313" key="3">
    <source>
        <dbReference type="Proteomes" id="UP000006764"/>
    </source>
</evidence>
<dbReference type="SUPFAM" id="SSF54427">
    <property type="entry name" value="NTF2-like"/>
    <property type="match status" value="1"/>
</dbReference>
<sequence length="138" mass="15760">MSSGDDHRAIEGLINDYAEGFRSLDAALLTRIWDKGYRDIIYTPIEHAEPLRGWPAIAAYYQRLTTLFSRVLLMQIGDLDIDLLGDTAYAFFTFRFVGEMHGEPGPFQTQGRNTVLFRRTGAGWRGIHYHESARPGRH</sequence>